<keyword evidence="3" id="KW-0964">Secreted</keyword>
<evidence type="ECO:0000256" key="7">
    <source>
        <dbReference type="ARBA" id="ARBA00023180"/>
    </source>
</evidence>
<evidence type="ECO:0000313" key="11">
    <source>
        <dbReference type="Proteomes" id="UP001187315"/>
    </source>
</evidence>
<evidence type="ECO:0000256" key="1">
    <source>
        <dbReference type="ARBA" id="ARBA00004498"/>
    </source>
</evidence>
<evidence type="ECO:0000256" key="5">
    <source>
        <dbReference type="ARBA" id="ARBA00022729"/>
    </source>
</evidence>
<comment type="subcellular location">
    <subcellularLocation>
        <location evidence="1">Secreted</location>
        <location evidence="1">Extracellular space</location>
        <location evidence="1">Extracellular matrix</location>
    </subcellularLocation>
</comment>
<evidence type="ECO:0000256" key="9">
    <source>
        <dbReference type="SAM" id="SignalP"/>
    </source>
</evidence>
<feature type="signal peptide" evidence="9">
    <location>
        <begin position="1"/>
        <end position="21"/>
    </location>
</feature>
<dbReference type="Proteomes" id="UP001187315">
    <property type="component" value="Unassembled WGS sequence"/>
</dbReference>
<dbReference type="Pfam" id="PF05507">
    <property type="entry name" value="MAGP"/>
    <property type="match status" value="1"/>
</dbReference>
<proteinExistence type="inferred from homology"/>
<gene>
    <name evidence="10" type="ORF">Q7C36_006952</name>
</gene>
<evidence type="ECO:0000256" key="2">
    <source>
        <dbReference type="ARBA" id="ARBA00005317"/>
    </source>
</evidence>
<keyword evidence="7" id="KW-0325">Glycoprotein</keyword>
<feature type="region of interest" description="Disordered" evidence="8">
    <location>
        <begin position="100"/>
        <end position="132"/>
    </location>
</feature>
<evidence type="ECO:0000313" key="10">
    <source>
        <dbReference type="EMBL" id="KAK2855083.1"/>
    </source>
</evidence>
<sequence>MGCYPTVVFLYCFCGLVAVWAQPTATEESVVEVPEDCREEMYPCTRMYSVHQPTKTCLHAMCIYSLRRVYVINKELCMKTVCPQEERLKAELCREKSGWPKRLQRSAQKITGLPVKPKQGKPGQMQRLSDHE</sequence>
<evidence type="ECO:0000256" key="3">
    <source>
        <dbReference type="ARBA" id="ARBA00022525"/>
    </source>
</evidence>
<dbReference type="GO" id="GO:0001527">
    <property type="term" value="C:microfibril"/>
    <property type="evidence" value="ECO:0007669"/>
    <property type="project" value="InterPro"/>
</dbReference>
<organism evidence="10 11">
    <name type="scientific">Tachysurus vachellii</name>
    <name type="common">Darkbarbel catfish</name>
    <name type="synonym">Pelteobagrus vachellii</name>
    <dbReference type="NCBI Taxonomy" id="175792"/>
    <lineage>
        <taxon>Eukaryota</taxon>
        <taxon>Metazoa</taxon>
        <taxon>Chordata</taxon>
        <taxon>Craniata</taxon>
        <taxon>Vertebrata</taxon>
        <taxon>Euteleostomi</taxon>
        <taxon>Actinopterygii</taxon>
        <taxon>Neopterygii</taxon>
        <taxon>Teleostei</taxon>
        <taxon>Ostariophysi</taxon>
        <taxon>Siluriformes</taxon>
        <taxon>Bagridae</taxon>
        <taxon>Tachysurus</taxon>
    </lineage>
</organism>
<dbReference type="GO" id="GO:0048048">
    <property type="term" value="P:embryonic eye morphogenesis"/>
    <property type="evidence" value="ECO:0007669"/>
    <property type="project" value="TreeGrafter"/>
</dbReference>
<protein>
    <recommendedName>
        <fullName evidence="12">Microfibril associated protein 5</fullName>
    </recommendedName>
</protein>
<reference evidence="10" key="1">
    <citation type="submission" date="2023-08" db="EMBL/GenBank/DDBJ databases">
        <title>Pelteobagrus vachellii genome.</title>
        <authorList>
            <person name="Liu H."/>
        </authorList>
    </citation>
    <scope>NUCLEOTIDE SEQUENCE</scope>
    <source>
        <strain evidence="10">PRFRI_2022a</strain>
        <tissue evidence="10">Muscle</tissue>
    </source>
</reference>
<evidence type="ECO:0000256" key="8">
    <source>
        <dbReference type="SAM" id="MobiDB-lite"/>
    </source>
</evidence>
<dbReference type="PANTHER" id="PTHR16485">
    <property type="entry name" value="MICROFIBRILLAR-ASSOCIATED PROTEIN 2"/>
    <property type="match status" value="1"/>
</dbReference>
<evidence type="ECO:0000256" key="4">
    <source>
        <dbReference type="ARBA" id="ARBA00022530"/>
    </source>
</evidence>
<keyword evidence="5 9" id="KW-0732">Signal</keyword>
<accession>A0AA88NAH5</accession>
<keyword evidence="11" id="KW-1185">Reference proteome</keyword>
<dbReference type="AlphaFoldDB" id="A0AA88NAH5"/>
<dbReference type="PANTHER" id="PTHR16485:SF7">
    <property type="entry name" value="MICROFIBRIL-ASSOCIATED PROTEIN 5"/>
    <property type="match status" value="1"/>
</dbReference>
<comment type="caution">
    <text evidence="10">The sequence shown here is derived from an EMBL/GenBank/DDBJ whole genome shotgun (WGS) entry which is preliminary data.</text>
</comment>
<feature type="chain" id="PRO_5041708531" description="Microfibril associated protein 5" evidence="9">
    <location>
        <begin position="22"/>
        <end position="132"/>
    </location>
</feature>
<evidence type="ECO:0008006" key="12">
    <source>
        <dbReference type="Google" id="ProtNLM"/>
    </source>
</evidence>
<comment type="similarity">
    <text evidence="2">Belongs to the MFAP family.</text>
</comment>
<dbReference type="EMBL" id="JAVHJS010000006">
    <property type="protein sequence ID" value="KAK2855083.1"/>
    <property type="molecule type" value="Genomic_DNA"/>
</dbReference>
<keyword evidence="6" id="KW-1015">Disulfide bond</keyword>
<evidence type="ECO:0000256" key="6">
    <source>
        <dbReference type="ARBA" id="ARBA00023157"/>
    </source>
</evidence>
<keyword evidence="4" id="KW-0272">Extracellular matrix</keyword>
<name>A0AA88NAH5_TACVA</name>
<dbReference type="InterPro" id="IPR008673">
    <property type="entry name" value="MAGP"/>
</dbReference>